<accession>D5QEQ2</accession>
<comment type="caution">
    <text evidence="1">The sequence shown here is derived from an EMBL/GenBank/DDBJ whole genome shotgun (WGS) entry which is preliminary data.</text>
</comment>
<dbReference type="AlphaFoldDB" id="D5QEQ2"/>
<protein>
    <submittedName>
        <fullName evidence="1">Uncharacterized protein</fullName>
    </submittedName>
</protein>
<proteinExistence type="predicted"/>
<sequence length="34" mass="3795">MTGGNVSAPMGEGRCGHHAIMKNFWEQLSEIFMK</sequence>
<evidence type="ECO:0000313" key="1">
    <source>
        <dbReference type="EMBL" id="EFG84463.1"/>
    </source>
</evidence>
<reference evidence="1 2" key="1">
    <citation type="journal article" date="2010" name="J. Bacteriol.">
        <title>Genome sequence of a cellulose-producing bacterium, Gluconacetobacter hansenii ATCC 23769.</title>
        <authorList>
            <person name="Iyer P.R."/>
            <person name="Geib S.M."/>
            <person name="Catchmark J."/>
            <person name="Kao T.H."/>
            <person name="Tien M."/>
        </authorList>
    </citation>
    <scope>NUCLEOTIDE SEQUENCE [LARGE SCALE GENOMIC DNA]</scope>
    <source>
        <strain evidence="1 2">ATCC 23769</strain>
    </source>
</reference>
<name>D5QEQ2_NOVHA</name>
<organism evidence="1 2">
    <name type="scientific">Novacetimonas hansenii ATCC 23769</name>
    <dbReference type="NCBI Taxonomy" id="714995"/>
    <lineage>
        <taxon>Bacteria</taxon>
        <taxon>Pseudomonadati</taxon>
        <taxon>Pseudomonadota</taxon>
        <taxon>Alphaproteobacteria</taxon>
        <taxon>Acetobacterales</taxon>
        <taxon>Acetobacteraceae</taxon>
        <taxon>Novacetimonas</taxon>
    </lineage>
</organism>
<dbReference type="EMBL" id="ADTV01000031">
    <property type="protein sequence ID" value="EFG84463.1"/>
    <property type="molecule type" value="Genomic_DNA"/>
</dbReference>
<evidence type="ECO:0000313" key="2">
    <source>
        <dbReference type="Proteomes" id="UP000006468"/>
    </source>
</evidence>
<dbReference type="HOGENOM" id="CLU_3374262_0_0_5"/>
<dbReference type="Proteomes" id="UP000006468">
    <property type="component" value="Chromosome"/>
</dbReference>
<gene>
    <name evidence="1" type="ORF">GXY_08085</name>
</gene>